<gene>
    <name evidence="5" type="ORF">TCAL_07364</name>
</gene>
<keyword evidence="2" id="KW-0768">Sushi</keyword>
<dbReference type="PROSITE" id="PS51406">
    <property type="entry name" value="FIBRINOGEN_C_2"/>
    <property type="match status" value="1"/>
</dbReference>
<feature type="domain" description="Sushi" evidence="3">
    <location>
        <begin position="1375"/>
        <end position="1446"/>
    </location>
</feature>
<dbReference type="InterPro" id="IPR050373">
    <property type="entry name" value="Fibrinogen_C-term_domain"/>
</dbReference>
<evidence type="ECO:0000256" key="2">
    <source>
        <dbReference type="PROSITE-ProRule" id="PRU00302"/>
    </source>
</evidence>
<evidence type="ECO:0000259" key="3">
    <source>
        <dbReference type="PROSITE" id="PS50923"/>
    </source>
</evidence>
<dbReference type="Pfam" id="PF00147">
    <property type="entry name" value="Fibrinogen_C"/>
    <property type="match status" value="1"/>
</dbReference>
<dbReference type="GO" id="GO:0005615">
    <property type="term" value="C:extracellular space"/>
    <property type="evidence" value="ECO:0007669"/>
    <property type="project" value="TreeGrafter"/>
</dbReference>
<dbReference type="InterPro" id="IPR035976">
    <property type="entry name" value="Sushi/SCR/CCP_sf"/>
</dbReference>
<dbReference type="SMART" id="SM00032">
    <property type="entry name" value="CCP"/>
    <property type="match status" value="7"/>
</dbReference>
<dbReference type="InterPro" id="IPR014716">
    <property type="entry name" value="Fibrinogen_a/b/g_C_1"/>
</dbReference>
<dbReference type="STRING" id="6832.A0A553PPU1"/>
<dbReference type="PANTHER" id="PTHR19143:SF327">
    <property type="entry name" value="FI21813P1-RELATED"/>
    <property type="match status" value="1"/>
</dbReference>
<dbReference type="CDD" id="cd00033">
    <property type="entry name" value="CCP"/>
    <property type="match status" value="1"/>
</dbReference>
<feature type="domain" description="Sushi" evidence="3">
    <location>
        <begin position="1154"/>
        <end position="1223"/>
    </location>
</feature>
<feature type="domain" description="Sushi" evidence="3">
    <location>
        <begin position="1524"/>
        <end position="1595"/>
    </location>
</feature>
<reference evidence="5 6" key="1">
    <citation type="journal article" date="2018" name="Nat. Ecol. Evol.">
        <title>Genomic signatures of mitonuclear coevolution across populations of Tigriopus californicus.</title>
        <authorList>
            <person name="Barreto F.S."/>
            <person name="Watson E.T."/>
            <person name="Lima T.G."/>
            <person name="Willett C.S."/>
            <person name="Edmands S."/>
            <person name="Li W."/>
            <person name="Burton R.S."/>
        </authorList>
    </citation>
    <scope>NUCLEOTIDE SEQUENCE [LARGE SCALE GENOMIC DNA]</scope>
    <source>
        <strain evidence="5 6">San Diego</strain>
    </source>
</reference>
<evidence type="ECO:0000259" key="4">
    <source>
        <dbReference type="PROSITE" id="PS51406"/>
    </source>
</evidence>
<dbReference type="Gene3D" id="2.60.120.260">
    <property type="entry name" value="Galactose-binding domain-like"/>
    <property type="match status" value="2"/>
</dbReference>
<feature type="non-terminal residue" evidence="5">
    <location>
        <position position="1"/>
    </location>
</feature>
<dbReference type="InterPro" id="IPR000436">
    <property type="entry name" value="Sushi_SCR_CCP_dom"/>
</dbReference>
<dbReference type="Proteomes" id="UP000318571">
    <property type="component" value="Chromosome 6"/>
</dbReference>
<dbReference type="SUPFAM" id="SSF57535">
    <property type="entry name" value="Complement control module/SCR domain"/>
    <property type="match status" value="2"/>
</dbReference>
<dbReference type="Gene3D" id="3.90.215.10">
    <property type="entry name" value="Gamma Fibrinogen, chain A, domain 1"/>
    <property type="match status" value="1"/>
</dbReference>
<keyword evidence="6" id="KW-1185">Reference proteome</keyword>
<evidence type="ECO:0000313" key="6">
    <source>
        <dbReference type="Proteomes" id="UP000318571"/>
    </source>
</evidence>
<proteinExistence type="predicted"/>
<organism evidence="5 6">
    <name type="scientific">Tigriopus californicus</name>
    <name type="common">Marine copepod</name>
    <dbReference type="NCBI Taxonomy" id="6832"/>
    <lineage>
        <taxon>Eukaryota</taxon>
        <taxon>Metazoa</taxon>
        <taxon>Ecdysozoa</taxon>
        <taxon>Arthropoda</taxon>
        <taxon>Crustacea</taxon>
        <taxon>Multicrustacea</taxon>
        <taxon>Hexanauplia</taxon>
        <taxon>Copepoda</taxon>
        <taxon>Harpacticoida</taxon>
        <taxon>Harpacticidae</taxon>
        <taxon>Tigriopus</taxon>
    </lineage>
</organism>
<dbReference type="SUPFAM" id="SSF56496">
    <property type="entry name" value="Fibrinogen C-terminal domain-like"/>
    <property type="match status" value="1"/>
</dbReference>
<evidence type="ECO:0000313" key="5">
    <source>
        <dbReference type="EMBL" id="TRY79699.1"/>
    </source>
</evidence>
<protein>
    <submittedName>
        <fullName evidence="5">Uncharacterized protein</fullName>
    </submittedName>
</protein>
<dbReference type="InterPro" id="IPR036056">
    <property type="entry name" value="Fibrinogen-like_C"/>
</dbReference>
<feature type="domain" description="Fibrinogen C-terminal" evidence="4">
    <location>
        <begin position="322"/>
        <end position="547"/>
    </location>
</feature>
<dbReference type="PANTHER" id="PTHR19143">
    <property type="entry name" value="FIBRINOGEN/TENASCIN/ANGIOPOEITIN"/>
    <property type="match status" value="1"/>
</dbReference>
<dbReference type="SMART" id="SM00186">
    <property type="entry name" value="FBG"/>
    <property type="match status" value="1"/>
</dbReference>
<sequence>FKCKPGYITNVTQSSHLDVVCDENQDMIVREQCSYTSSEFRNSSESKFVRASSSFNETLNLAWLLDGTSDGSHFSTAKGDFPWLMINLRKKSLISGVYFSMAATNPGNFQRDYRRDFRQVEIYLDGKLCGSSGENGVRDYEVYVQCTKPVHGMYLTLKSKIKQVVLQLTELRVEALGIGGPTRFFDPVLDLPTTFTKGHSADGSILTPLNMDSVETDSATDPFWQVHLAKSRPIHSLRIRVESGETLSSIEIHVSENDPTVGLGTQTLCMATEASFLADPDVFHTFPCKEIRGGEFISIIKRGSGTLKIKEIGIYEQNGGFQLGYLPLTECLEFFQVGKVVEGEYYIDPSESGSIDRAFPVYCKDGWTQILRRGQHGNKQDYFDRNWDAYKIGFGNPQREYFLGLDSLYDLMKVRKFEMKIELWDVNNTYRAGSYSSFEIEGPESNYRLHLGQYSSHTHSHLLDSFSLLANEQEFSTEDADHDQSFDWSCASLARGPGWFSNCYMVNLFGMNYNSRRGPHGSGIYWHHFHGFSNSLRRVIMSIRPIAANRRYNKLVAYTLSNVLLDSPSLQFEEKIHTNYLTDPVPLSGGNPPAPLPELFDSAHYGMISKLMSIETVAEGPRVDLPLNNVNNQRQIAVTQVTESMVVMALEGYLTEDVVVILYSLKTESFQVIPPPPPNRPFTRMEHFTLQDGTSLIFAFPPCANWYLIFNMISLTWYQRYRPDELCQVTSTLVHGDLVYLWVNDDSTRISIFDPNKNTWDKTSELPWKSPDQLLDYKSTKMIRLVDNRWTDDITIDPQTLQRWEDVLRSNIGIREISSSYAYQCHSGMSMPNGTNLAPRSEAKCQADGTWSFLVPLQDCTWSHCMMPLIPPPESKLKLFKWNGLPIAIGNVATYVCQDGMSLPVYTEANFTVECGPGNAFIEPVSWPTCLREIVCPPPPSTSSSPQVGYAVLEDPGYILGPCYGRNSTLYQPIPGCDKVTVLVEDQYFEPEGQLITLFKLNISVDDDNVDLFMSVVLSHEVEFDLIQFQNQLEGLPGSSPRRLQLKAIKLSGEQSNYLSFNVTHNKDDKNDVCLYSVQCSFNETEFDVTNSTVDGSLDMDQSMKYGTRLAYYCGNSSMFDVYGNGSLWKPAVQTTCQRNGLWNMTSIPTCQYTGCSEIPIPPTLNDLRITNTTLGPFEINDTIVYMCNNGKLFRNNYLETEVVATCLNGNTWHVPTWPECTETVHCEPPPSPPGAGVRPKILSTGYNLKNVCLGDDGPESLEHIGCFNPIIRIVSNTTRNGRVTKNYVIDLPDLDESHENIAALMTFTRAIERKDDIYPSGWGTTTYKLGKSDTIAELVTGFEDSTSPSAKRIYLRTQTNFGQAMPCLQQLTCSVCSSESDCELKIKQLDVFSTHDLTKFGSHIEYQCQKGQKFATSSGLQDTQSMKCTWDRVWTPSKDLRACVVVGCVDLILPNPNHNYIHPTLESNQIWSLGSNVTISCPYGHEFTHNPTVSHLNITCSSSGSWIYPATWPYCVLKGHSYGLCHPPPTALNGIKLDWNESNTLLYPGTTVIYTCPPGFLIKNAFNEYSKSHTETCGWDLKWSPSIELDGCVRFGCAPAPEVRWSALLHPFGELSTFEVATYDCIPNYHNVANKNTRRFTLECLPDGSYNLSTVTPICVSYQFCVKPLASAPIGGYRHWNGNKHYLAEASYTCGPYRRFYDPSVTNLPEKLTSVCQWDGKWTINFVQECIVTHCKNLPEPPTTSNLSFVPLRSYENLEINPDLIRRFPKLPLEFTALDEFGSMRDLFLDGTLGDSLKILLTDSHHQPVFMLVFRPNFGTCSMESVLQPSPEDFACDIASGDVFSLTLGFSVLKRFHVFEILINGKYITEMQVPKTTSMMQIKKIAVIGNSSLTFAGLRKKGHDPMIPIGTQILYNCAPYMTINGTLNTSLQLSCNSNGWIQEPTEWPTCVYSTSLLNTPYESSSSTTSSNTIPSTTGSYLVPSTISSSTENKGLESDGMWTRRHSKYAGWALAAVPLVVFVHWYGLMISSNEGQTFDPFTRRTRIVEISEPSQPERLNRSLLLTEILPEDLPDNQGIYFFETNTGRPSLTSVDECAFESAARLNPQAKIFVLVDKRNHHIAAGKIMLKVGCTCSNEGQTFARLNPQAKIFVLVDKRNHHIAAAFSVTKKLLQTGEKLESEKVSSGAHVDLNHLNTECGVEDHDYL</sequence>
<comment type="caution">
    <text evidence="5">The sequence shown here is derived from an EMBL/GenBank/DDBJ whole genome shotgun (WGS) entry which is preliminary data.</text>
</comment>
<evidence type="ECO:0000256" key="1">
    <source>
        <dbReference type="ARBA" id="ARBA00023157"/>
    </source>
</evidence>
<feature type="domain" description="Sushi" evidence="3">
    <location>
        <begin position="1078"/>
        <end position="1153"/>
    </location>
</feature>
<accession>A0A553PPU1</accession>
<comment type="caution">
    <text evidence="2">Lacks conserved residue(s) required for the propagation of feature annotation.</text>
</comment>
<keyword evidence="1" id="KW-1015">Disulfide bond</keyword>
<dbReference type="PROSITE" id="PS50923">
    <property type="entry name" value="SUSHI"/>
    <property type="match status" value="4"/>
</dbReference>
<dbReference type="EMBL" id="VCGU01000002">
    <property type="protein sequence ID" value="TRY79699.1"/>
    <property type="molecule type" value="Genomic_DNA"/>
</dbReference>
<name>A0A553PPU1_TIGCA</name>
<dbReference type="InterPro" id="IPR002181">
    <property type="entry name" value="Fibrinogen_a/b/g_C_dom"/>
</dbReference>